<dbReference type="Proteomes" id="UP000541421">
    <property type="component" value="Unassembled WGS sequence"/>
</dbReference>
<feature type="transmembrane region" description="Helical" evidence="6">
    <location>
        <begin position="85"/>
        <end position="106"/>
    </location>
</feature>
<dbReference type="Gene3D" id="1.20.1510.10">
    <property type="entry name" value="Cation efflux protein transmembrane domain"/>
    <property type="match status" value="1"/>
</dbReference>
<dbReference type="GO" id="GO:0005886">
    <property type="term" value="C:plasma membrane"/>
    <property type="evidence" value="ECO:0007669"/>
    <property type="project" value="TreeGrafter"/>
</dbReference>
<dbReference type="EMBL" id="JABGBO010000002">
    <property type="protein sequence ID" value="NOL49010.1"/>
    <property type="molecule type" value="Genomic_DNA"/>
</dbReference>
<protein>
    <submittedName>
        <fullName evidence="8">Cation transporter</fullName>
    </submittedName>
</protein>
<keyword evidence="3" id="KW-0862">Zinc</keyword>
<reference evidence="8 9" key="1">
    <citation type="submission" date="2020-05" db="EMBL/GenBank/DDBJ databases">
        <authorList>
            <person name="Niu N."/>
        </authorList>
    </citation>
    <scope>NUCLEOTIDE SEQUENCE [LARGE SCALE GENOMIC DNA]</scope>
    <source>
        <strain evidence="8 9">LMG10982</strain>
    </source>
</reference>
<keyword evidence="2 6" id="KW-0812">Transmembrane</keyword>
<dbReference type="InterPro" id="IPR050681">
    <property type="entry name" value="CDF/SLC30A"/>
</dbReference>
<evidence type="ECO:0000313" key="8">
    <source>
        <dbReference type="EMBL" id="NOL49010.1"/>
    </source>
</evidence>
<gene>
    <name evidence="8" type="ORF">HKX40_02480</name>
</gene>
<dbReference type="RefSeq" id="WP_171587992.1">
    <property type="nucleotide sequence ID" value="NZ_JABGBO010000002.1"/>
</dbReference>
<feature type="transmembrane region" description="Helical" evidence="6">
    <location>
        <begin position="60"/>
        <end position="78"/>
    </location>
</feature>
<evidence type="ECO:0000256" key="3">
    <source>
        <dbReference type="ARBA" id="ARBA00022906"/>
    </source>
</evidence>
<dbReference type="InterPro" id="IPR058533">
    <property type="entry name" value="Cation_efflux_TM"/>
</dbReference>
<keyword evidence="5 6" id="KW-0472">Membrane</keyword>
<evidence type="ECO:0000256" key="2">
    <source>
        <dbReference type="ARBA" id="ARBA00022692"/>
    </source>
</evidence>
<keyword evidence="3" id="KW-0406">Ion transport</keyword>
<evidence type="ECO:0000256" key="1">
    <source>
        <dbReference type="ARBA" id="ARBA00004141"/>
    </source>
</evidence>
<feature type="transmembrane region" description="Helical" evidence="6">
    <location>
        <begin position="174"/>
        <end position="193"/>
    </location>
</feature>
<dbReference type="InterPro" id="IPR027469">
    <property type="entry name" value="Cation_efflux_TMD_sf"/>
</dbReference>
<comment type="subcellular location">
    <subcellularLocation>
        <location evidence="1">Membrane</location>
        <topology evidence="1">Multi-pass membrane protein</topology>
    </subcellularLocation>
</comment>
<sequence>MACSHDCCEHTAQTARYRRVLWVAFIINTLMFFVEIIGGIKAGSVSLLSDSLDFLGDSANYLISLFVLGKALQTRAYASLIKASTMGLFGLWIFGTSVYQFFFGQLPNYHEMGVIGVLACIANLSVAFLLYAFREGDSNMQSVWLCSRNDALGNLAVILAAVAVYFTQSHIPDLVVALLMSFFSLQAAWRIFAHARQELSTQK</sequence>
<feature type="transmembrane region" description="Helical" evidence="6">
    <location>
        <begin position="20"/>
        <end position="40"/>
    </location>
</feature>
<name>A0A7Y4L8M1_9BURK</name>
<keyword evidence="3" id="KW-0864">Zinc transport</keyword>
<dbReference type="GO" id="GO:0005385">
    <property type="term" value="F:zinc ion transmembrane transporter activity"/>
    <property type="evidence" value="ECO:0007669"/>
    <property type="project" value="TreeGrafter"/>
</dbReference>
<keyword evidence="4 6" id="KW-1133">Transmembrane helix</keyword>
<dbReference type="PANTHER" id="PTHR11562">
    <property type="entry name" value="CATION EFFLUX PROTEIN/ ZINC TRANSPORTER"/>
    <property type="match status" value="1"/>
</dbReference>
<keyword evidence="3" id="KW-0813">Transport</keyword>
<proteinExistence type="predicted"/>
<feature type="transmembrane region" description="Helical" evidence="6">
    <location>
        <begin position="151"/>
        <end position="168"/>
    </location>
</feature>
<keyword evidence="9" id="KW-1185">Reference proteome</keyword>
<evidence type="ECO:0000256" key="6">
    <source>
        <dbReference type="SAM" id="Phobius"/>
    </source>
</evidence>
<feature type="transmembrane region" description="Helical" evidence="6">
    <location>
        <begin position="112"/>
        <end position="131"/>
    </location>
</feature>
<dbReference type="PANTHER" id="PTHR11562:SF17">
    <property type="entry name" value="RE54080P-RELATED"/>
    <property type="match status" value="1"/>
</dbReference>
<feature type="domain" description="Cation efflux protein transmembrane" evidence="7">
    <location>
        <begin position="21"/>
        <end position="199"/>
    </location>
</feature>
<dbReference type="Pfam" id="PF01545">
    <property type="entry name" value="Cation_efflux"/>
    <property type="match status" value="1"/>
</dbReference>
<accession>A0A7Y4L8M1</accession>
<evidence type="ECO:0000313" key="9">
    <source>
        <dbReference type="Proteomes" id="UP000541421"/>
    </source>
</evidence>
<evidence type="ECO:0000256" key="5">
    <source>
        <dbReference type="ARBA" id="ARBA00023136"/>
    </source>
</evidence>
<evidence type="ECO:0000259" key="7">
    <source>
        <dbReference type="Pfam" id="PF01545"/>
    </source>
</evidence>
<dbReference type="SUPFAM" id="SSF161111">
    <property type="entry name" value="Cation efflux protein transmembrane domain-like"/>
    <property type="match status" value="1"/>
</dbReference>
<organism evidence="8 9">
    <name type="scientific">Pelistega europaea</name>
    <dbReference type="NCBI Taxonomy" id="106147"/>
    <lineage>
        <taxon>Bacteria</taxon>
        <taxon>Pseudomonadati</taxon>
        <taxon>Pseudomonadota</taxon>
        <taxon>Betaproteobacteria</taxon>
        <taxon>Burkholderiales</taxon>
        <taxon>Alcaligenaceae</taxon>
        <taxon>Pelistega</taxon>
    </lineage>
</organism>
<comment type="caution">
    <text evidence="8">The sequence shown here is derived from an EMBL/GenBank/DDBJ whole genome shotgun (WGS) entry which is preliminary data.</text>
</comment>
<evidence type="ECO:0000256" key="4">
    <source>
        <dbReference type="ARBA" id="ARBA00022989"/>
    </source>
</evidence>
<dbReference type="AlphaFoldDB" id="A0A7Y4L8M1"/>